<dbReference type="GO" id="GO:0051864">
    <property type="term" value="F:histone H3K36 demethylase activity"/>
    <property type="evidence" value="ECO:0007669"/>
    <property type="project" value="TreeGrafter"/>
</dbReference>
<feature type="region of interest" description="Disordered" evidence="1">
    <location>
        <begin position="135"/>
        <end position="161"/>
    </location>
</feature>
<proteinExistence type="predicted"/>
<feature type="domain" description="JmjC" evidence="2">
    <location>
        <begin position="386"/>
        <end position="549"/>
    </location>
</feature>
<sequence>MSSLVPAELPSPLPSSMDASLPSPTVDIAASAATVSESESMSPTHPSTDASTATTTAAAAVATPNPPVVPVSPSASRSQRRDVKDGEHYANRRCLYPRACKAHTPTLEELQQHSFSEYVRQVVLEGARVAYVDEQRRRHPATNHTTTTGDNNNNNTSPDGNNVEKIRYIEDIQMARQGFPSKCPLYAEGMAKVTLPRGFWKEEGIGQDRTGRGPAWQKGTPLGDLVIPNPIKQCVRGIGGVYEYTLLDQPPIALHDFRDLADAYQQEQLTGKSSRGVKTTPAPKKKRKKQAAKPTVREERANRRNQLKEEEEKKEAEEAKEPEVVETPPQNNNNNSNSNDNEEKKEEEATKEPSIEELERKFWKRLGPTMPPATYGADMEGSLFGEDPANGWNLSRLDSFLQLLGPYLPGVTSPYLYMGMWASVFAVHTEDMNLLSINYLHAGAPKVWYAVAPGTEAKRLEALSEHYFSHAYNDCRQFLRHKRCLLSPMILKKAGIKFTMQVQYPGDAMITMPGGYHFGFNTGFNVAEATNFGVPEWVPFGHEARICNCRPDSVRIDMFRLEKLLAKFHKANKRKTSRRRKTYREWGLIQAGVDINKKPAVESESESESEEEADESNNSNNLQQQKKPRMKDFWVEVCSPVPSHQRADYGRRGTSTANKKPPAPKKRPRGKGKQKAEQKECWHLAKPMTRKGLVVNSKVLVMIPGYVTIHEQGPTADSDSSSDSDGSKNHEEDEQCFAGVITEFTEEHARVHFASLPKDDDVWMHISSSKLYLDGGRWDDSNEQKGLPPRHYWQELDSKRRCI</sequence>
<feature type="compositionally biased region" description="Basic residues" evidence="1">
    <location>
        <begin position="662"/>
        <end position="673"/>
    </location>
</feature>
<gene>
    <name evidence="3" type="ORF">SEMRO_695_G188770.1</name>
</gene>
<dbReference type="SMART" id="SM00558">
    <property type="entry name" value="JmjC"/>
    <property type="match status" value="1"/>
</dbReference>
<dbReference type="Proteomes" id="UP001153069">
    <property type="component" value="Unassembled WGS sequence"/>
</dbReference>
<reference evidence="3" key="1">
    <citation type="submission" date="2020-06" db="EMBL/GenBank/DDBJ databases">
        <authorList>
            <consortium name="Plant Systems Biology data submission"/>
        </authorList>
    </citation>
    <scope>NUCLEOTIDE SEQUENCE</scope>
    <source>
        <strain evidence="3">D6</strain>
    </source>
</reference>
<feature type="compositionally biased region" description="Acidic residues" evidence="1">
    <location>
        <begin position="603"/>
        <end position="615"/>
    </location>
</feature>
<dbReference type="Pfam" id="PF02373">
    <property type="entry name" value="JmjC"/>
    <property type="match status" value="1"/>
</dbReference>
<feature type="region of interest" description="Disordered" evidence="1">
    <location>
        <begin position="1"/>
        <end position="88"/>
    </location>
</feature>
<feature type="compositionally biased region" description="Basic and acidic residues" evidence="1">
    <location>
        <begin position="295"/>
        <end position="323"/>
    </location>
</feature>
<feature type="compositionally biased region" description="Basic and acidic residues" evidence="1">
    <location>
        <begin position="341"/>
        <end position="361"/>
    </location>
</feature>
<dbReference type="EMBL" id="CAICTM010000694">
    <property type="protein sequence ID" value="CAB9515133.1"/>
    <property type="molecule type" value="Genomic_DNA"/>
</dbReference>
<feature type="region of interest" description="Disordered" evidence="1">
    <location>
        <begin position="597"/>
        <end position="628"/>
    </location>
</feature>
<organism evidence="3 4">
    <name type="scientific">Seminavis robusta</name>
    <dbReference type="NCBI Taxonomy" id="568900"/>
    <lineage>
        <taxon>Eukaryota</taxon>
        <taxon>Sar</taxon>
        <taxon>Stramenopiles</taxon>
        <taxon>Ochrophyta</taxon>
        <taxon>Bacillariophyta</taxon>
        <taxon>Bacillariophyceae</taxon>
        <taxon>Bacillariophycidae</taxon>
        <taxon>Naviculales</taxon>
        <taxon>Naviculaceae</taxon>
        <taxon>Seminavis</taxon>
    </lineage>
</organism>
<keyword evidence="4" id="KW-1185">Reference proteome</keyword>
<accession>A0A9N8E687</accession>
<evidence type="ECO:0000259" key="2">
    <source>
        <dbReference type="PROSITE" id="PS51184"/>
    </source>
</evidence>
<dbReference type="PANTHER" id="PTHR10694">
    <property type="entry name" value="LYSINE-SPECIFIC DEMETHYLASE"/>
    <property type="match status" value="1"/>
</dbReference>
<feature type="compositionally biased region" description="Low complexity" evidence="1">
    <location>
        <begin position="325"/>
        <end position="339"/>
    </location>
</feature>
<dbReference type="GO" id="GO:0005634">
    <property type="term" value="C:nucleus"/>
    <property type="evidence" value="ECO:0007669"/>
    <property type="project" value="TreeGrafter"/>
</dbReference>
<dbReference type="InterPro" id="IPR003347">
    <property type="entry name" value="JmjC_dom"/>
</dbReference>
<evidence type="ECO:0000256" key="1">
    <source>
        <dbReference type="SAM" id="MobiDB-lite"/>
    </source>
</evidence>
<evidence type="ECO:0000313" key="3">
    <source>
        <dbReference type="EMBL" id="CAB9515133.1"/>
    </source>
</evidence>
<feature type="compositionally biased region" description="Low complexity" evidence="1">
    <location>
        <begin position="29"/>
        <end position="63"/>
    </location>
</feature>
<dbReference type="PROSITE" id="PS51184">
    <property type="entry name" value="JMJC"/>
    <property type="match status" value="1"/>
</dbReference>
<feature type="compositionally biased region" description="Polar residues" evidence="1">
    <location>
        <begin position="266"/>
        <end position="277"/>
    </location>
</feature>
<dbReference type="AlphaFoldDB" id="A0A9N8E687"/>
<evidence type="ECO:0000313" key="4">
    <source>
        <dbReference type="Proteomes" id="UP001153069"/>
    </source>
</evidence>
<feature type="compositionally biased region" description="Low complexity" evidence="1">
    <location>
        <begin position="142"/>
        <end position="161"/>
    </location>
</feature>
<feature type="region of interest" description="Disordered" evidence="1">
    <location>
        <begin position="266"/>
        <end position="370"/>
    </location>
</feature>
<feature type="compositionally biased region" description="Basic and acidic residues" evidence="1">
    <location>
        <begin position="79"/>
        <end position="88"/>
    </location>
</feature>
<feature type="region of interest" description="Disordered" evidence="1">
    <location>
        <begin position="710"/>
        <end position="733"/>
    </location>
</feature>
<protein>
    <submittedName>
        <fullName evidence="3">Specific demethylase 4A</fullName>
    </submittedName>
</protein>
<name>A0A9N8E687_9STRA</name>
<dbReference type="SUPFAM" id="SSF51197">
    <property type="entry name" value="Clavaminate synthase-like"/>
    <property type="match status" value="1"/>
</dbReference>
<dbReference type="GO" id="GO:0010468">
    <property type="term" value="P:regulation of gene expression"/>
    <property type="evidence" value="ECO:0007669"/>
    <property type="project" value="TreeGrafter"/>
</dbReference>
<dbReference type="GO" id="GO:0032454">
    <property type="term" value="F:histone H3K9 demethylase activity"/>
    <property type="evidence" value="ECO:0007669"/>
    <property type="project" value="TreeGrafter"/>
</dbReference>
<comment type="caution">
    <text evidence="3">The sequence shown here is derived from an EMBL/GenBank/DDBJ whole genome shotgun (WGS) entry which is preliminary data.</text>
</comment>
<feature type="region of interest" description="Disordered" evidence="1">
    <location>
        <begin position="644"/>
        <end position="680"/>
    </location>
</feature>
<dbReference type="OrthoDB" id="9547406at2759"/>
<dbReference type="Gene3D" id="2.60.120.650">
    <property type="entry name" value="Cupin"/>
    <property type="match status" value="1"/>
</dbReference>
<dbReference type="GO" id="GO:0000785">
    <property type="term" value="C:chromatin"/>
    <property type="evidence" value="ECO:0007669"/>
    <property type="project" value="TreeGrafter"/>
</dbReference>
<dbReference type="PANTHER" id="PTHR10694:SF7">
    <property type="entry name" value="[HISTONE H3]-TRIMETHYL-L-LYSINE(9) DEMETHYLASE"/>
    <property type="match status" value="1"/>
</dbReference>